<dbReference type="AlphaFoldDB" id="A0A919MDS9"/>
<dbReference type="InterPro" id="IPR001647">
    <property type="entry name" value="HTH_TetR"/>
</dbReference>
<keyword evidence="2 4" id="KW-0238">DNA-binding</keyword>
<dbReference type="EMBL" id="BOMM01000022">
    <property type="protein sequence ID" value="GIE10909.1"/>
    <property type="molecule type" value="Genomic_DNA"/>
</dbReference>
<dbReference type="Pfam" id="PF13305">
    <property type="entry name" value="TetR_C_33"/>
    <property type="match status" value="1"/>
</dbReference>
<evidence type="ECO:0000259" key="5">
    <source>
        <dbReference type="PROSITE" id="PS50977"/>
    </source>
</evidence>
<dbReference type="Gene3D" id="1.10.357.10">
    <property type="entry name" value="Tetracycline Repressor, domain 2"/>
    <property type="match status" value="1"/>
</dbReference>
<evidence type="ECO:0000313" key="6">
    <source>
        <dbReference type="EMBL" id="GIE10909.1"/>
    </source>
</evidence>
<gene>
    <name evidence="6" type="ORF">Afe05nite_27490</name>
</gene>
<proteinExistence type="predicted"/>
<dbReference type="Pfam" id="PF00440">
    <property type="entry name" value="TetR_N"/>
    <property type="match status" value="1"/>
</dbReference>
<dbReference type="InterPro" id="IPR050109">
    <property type="entry name" value="HTH-type_TetR-like_transc_reg"/>
</dbReference>
<evidence type="ECO:0000256" key="3">
    <source>
        <dbReference type="ARBA" id="ARBA00023163"/>
    </source>
</evidence>
<sequence length="189" mass="20449">MPSGELERRLVAAGVELLAEAGTDALSLREIARRAGVSHGAPRRYFPTRQALLAAIAREGYRALGELVEATIGDHAAEPREALLALGRRYVEFARHEPGMFALMFRHDLLTGNNIGLREESTPLFGVLVEILKRAGQARPTARAGALWAALHGIAQLWHWGTLQVVTGLDDPEPLLVAAVETHLGKVTA</sequence>
<dbReference type="InterPro" id="IPR009057">
    <property type="entry name" value="Homeodomain-like_sf"/>
</dbReference>
<protein>
    <submittedName>
        <fullName evidence="6">TetR family transcriptional regulator</fullName>
    </submittedName>
</protein>
<keyword evidence="3" id="KW-0804">Transcription</keyword>
<dbReference type="PANTHER" id="PTHR30055">
    <property type="entry name" value="HTH-TYPE TRANSCRIPTIONAL REGULATOR RUTR"/>
    <property type="match status" value="1"/>
</dbReference>
<feature type="domain" description="HTH tetR-type" evidence="5">
    <location>
        <begin position="4"/>
        <end position="64"/>
    </location>
</feature>
<dbReference type="PANTHER" id="PTHR30055:SF220">
    <property type="entry name" value="TETR-FAMILY REGULATORY PROTEIN"/>
    <property type="match status" value="1"/>
</dbReference>
<dbReference type="RefSeq" id="WP_203817465.1">
    <property type="nucleotide sequence ID" value="NZ_BAAABP010000039.1"/>
</dbReference>
<dbReference type="PROSITE" id="PS50977">
    <property type="entry name" value="HTH_TETR_2"/>
    <property type="match status" value="1"/>
</dbReference>
<dbReference type="Proteomes" id="UP000598174">
    <property type="component" value="Unassembled WGS sequence"/>
</dbReference>
<dbReference type="SUPFAM" id="SSF48498">
    <property type="entry name" value="Tetracyclin repressor-like, C-terminal domain"/>
    <property type="match status" value="1"/>
</dbReference>
<evidence type="ECO:0000256" key="2">
    <source>
        <dbReference type="ARBA" id="ARBA00023125"/>
    </source>
</evidence>
<organism evidence="6 7">
    <name type="scientific">Paractinoplanes ferrugineus</name>
    <dbReference type="NCBI Taxonomy" id="113564"/>
    <lineage>
        <taxon>Bacteria</taxon>
        <taxon>Bacillati</taxon>
        <taxon>Actinomycetota</taxon>
        <taxon>Actinomycetes</taxon>
        <taxon>Micromonosporales</taxon>
        <taxon>Micromonosporaceae</taxon>
        <taxon>Paractinoplanes</taxon>
    </lineage>
</organism>
<feature type="DNA-binding region" description="H-T-H motif" evidence="4">
    <location>
        <begin position="27"/>
        <end position="46"/>
    </location>
</feature>
<evidence type="ECO:0000256" key="1">
    <source>
        <dbReference type="ARBA" id="ARBA00023015"/>
    </source>
</evidence>
<reference evidence="6" key="1">
    <citation type="submission" date="2021-01" db="EMBL/GenBank/DDBJ databases">
        <title>Whole genome shotgun sequence of Actinoplanes ferrugineus NBRC 15555.</title>
        <authorList>
            <person name="Komaki H."/>
            <person name="Tamura T."/>
        </authorList>
    </citation>
    <scope>NUCLEOTIDE SEQUENCE</scope>
    <source>
        <strain evidence="6">NBRC 15555</strain>
    </source>
</reference>
<accession>A0A919MDS9</accession>
<dbReference type="GO" id="GO:0003700">
    <property type="term" value="F:DNA-binding transcription factor activity"/>
    <property type="evidence" value="ECO:0007669"/>
    <property type="project" value="TreeGrafter"/>
</dbReference>
<keyword evidence="1" id="KW-0805">Transcription regulation</keyword>
<evidence type="ECO:0000313" key="7">
    <source>
        <dbReference type="Proteomes" id="UP000598174"/>
    </source>
</evidence>
<comment type="caution">
    <text evidence="6">The sequence shown here is derived from an EMBL/GenBank/DDBJ whole genome shotgun (WGS) entry which is preliminary data.</text>
</comment>
<dbReference type="InterPro" id="IPR025996">
    <property type="entry name" value="MT1864/Rv1816-like_C"/>
</dbReference>
<dbReference type="InterPro" id="IPR036271">
    <property type="entry name" value="Tet_transcr_reg_TetR-rel_C_sf"/>
</dbReference>
<dbReference type="GO" id="GO:0000976">
    <property type="term" value="F:transcription cis-regulatory region binding"/>
    <property type="evidence" value="ECO:0007669"/>
    <property type="project" value="TreeGrafter"/>
</dbReference>
<dbReference type="PRINTS" id="PR00455">
    <property type="entry name" value="HTHTETR"/>
</dbReference>
<dbReference type="SUPFAM" id="SSF46689">
    <property type="entry name" value="Homeodomain-like"/>
    <property type="match status" value="1"/>
</dbReference>
<name>A0A919MDS9_9ACTN</name>
<evidence type="ECO:0000256" key="4">
    <source>
        <dbReference type="PROSITE-ProRule" id="PRU00335"/>
    </source>
</evidence>
<keyword evidence="7" id="KW-1185">Reference proteome</keyword>